<evidence type="ECO:0000256" key="1">
    <source>
        <dbReference type="ARBA" id="ARBA00005964"/>
    </source>
</evidence>
<dbReference type="WBParaSite" id="SBAD_0000383701-mRNA-1">
    <property type="protein sequence ID" value="SBAD_0000383701-mRNA-1"/>
    <property type="gene ID" value="SBAD_0000383701"/>
</dbReference>
<evidence type="ECO:0000256" key="2">
    <source>
        <dbReference type="ARBA" id="ARBA00022487"/>
    </source>
</evidence>
<evidence type="ECO:0000313" key="7">
    <source>
        <dbReference type="Proteomes" id="UP000270296"/>
    </source>
</evidence>
<proteinExistence type="inferred from homology"/>
<dbReference type="EC" id="3.1.1.-" evidence="4"/>
<dbReference type="InterPro" id="IPR002018">
    <property type="entry name" value="CarbesteraseB"/>
</dbReference>
<feature type="domain" description="Carboxylesterase type B" evidence="5">
    <location>
        <begin position="242"/>
        <end position="345"/>
    </location>
</feature>
<dbReference type="SUPFAM" id="SSF53474">
    <property type="entry name" value="alpha/beta-Hydrolases"/>
    <property type="match status" value="1"/>
</dbReference>
<keyword evidence="7" id="KW-1185">Reference proteome</keyword>
<dbReference type="OrthoDB" id="408631at2759"/>
<dbReference type="GO" id="GO:0005615">
    <property type="term" value="C:extracellular space"/>
    <property type="evidence" value="ECO:0007669"/>
    <property type="project" value="TreeGrafter"/>
</dbReference>
<comment type="similarity">
    <text evidence="1 4">Belongs to the type-B carboxylesterase/lipase family.</text>
</comment>
<evidence type="ECO:0000256" key="4">
    <source>
        <dbReference type="RuleBase" id="RU361235"/>
    </source>
</evidence>
<gene>
    <name evidence="6" type="ORF">SBAD_LOCUS3669</name>
</gene>
<evidence type="ECO:0000256" key="3">
    <source>
        <dbReference type="ARBA" id="ARBA00022801"/>
    </source>
</evidence>
<name>A0A183IJ73_9BILA</name>
<organism evidence="8">
    <name type="scientific">Soboliphyme baturini</name>
    <dbReference type="NCBI Taxonomy" id="241478"/>
    <lineage>
        <taxon>Eukaryota</taxon>
        <taxon>Metazoa</taxon>
        <taxon>Ecdysozoa</taxon>
        <taxon>Nematoda</taxon>
        <taxon>Enoplea</taxon>
        <taxon>Dorylaimia</taxon>
        <taxon>Dioctophymatida</taxon>
        <taxon>Dioctophymatoidea</taxon>
        <taxon>Soboliphymatidae</taxon>
        <taxon>Soboliphyme</taxon>
    </lineage>
</organism>
<dbReference type="GO" id="GO:0006581">
    <property type="term" value="P:acetylcholine catabolic process"/>
    <property type="evidence" value="ECO:0007669"/>
    <property type="project" value="TreeGrafter"/>
</dbReference>
<reference evidence="6 7" key="2">
    <citation type="submission" date="2018-11" db="EMBL/GenBank/DDBJ databases">
        <authorList>
            <consortium name="Pathogen Informatics"/>
        </authorList>
    </citation>
    <scope>NUCLEOTIDE SEQUENCE [LARGE SCALE GENOMIC DNA]</scope>
</reference>
<keyword evidence="2" id="KW-0719">Serine esterase</keyword>
<dbReference type="InterPro" id="IPR029058">
    <property type="entry name" value="AB_hydrolase_fold"/>
</dbReference>
<dbReference type="Pfam" id="PF00135">
    <property type="entry name" value="COesterase"/>
    <property type="match status" value="2"/>
</dbReference>
<dbReference type="PROSITE" id="PS00122">
    <property type="entry name" value="CARBOXYLESTERASE_B_1"/>
    <property type="match status" value="1"/>
</dbReference>
<dbReference type="Proteomes" id="UP000270296">
    <property type="component" value="Unassembled WGS sequence"/>
</dbReference>
<dbReference type="GO" id="GO:0003990">
    <property type="term" value="F:acetylcholinesterase activity"/>
    <property type="evidence" value="ECO:0007669"/>
    <property type="project" value="TreeGrafter"/>
</dbReference>
<dbReference type="GO" id="GO:0005886">
    <property type="term" value="C:plasma membrane"/>
    <property type="evidence" value="ECO:0007669"/>
    <property type="project" value="TreeGrafter"/>
</dbReference>
<accession>A0A183IJ73</accession>
<dbReference type="EMBL" id="UZAM01007881">
    <property type="protein sequence ID" value="VDP01988.1"/>
    <property type="molecule type" value="Genomic_DNA"/>
</dbReference>
<dbReference type="Gene3D" id="3.40.50.1820">
    <property type="entry name" value="alpha/beta hydrolase"/>
    <property type="match status" value="2"/>
</dbReference>
<evidence type="ECO:0000313" key="8">
    <source>
        <dbReference type="WBParaSite" id="SBAD_0000383701-mRNA-1"/>
    </source>
</evidence>
<reference evidence="8" key="1">
    <citation type="submission" date="2016-06" db="UniProtKB">
        <authorList>
            <consortium name="WormBaseParasite"/>
        </authorList>
    </citation>
    <scope>IDENTIFICATION</scope>
</reference>
<feature type="domain" description="Carboxylesterase type B" evidence="5">
    <location>
        <begin position="14"/>
        <end position="207"/>
    </location>
</feature>
<keyword evidence="3 4" id="KW-0378">Hydrolase</keyword>
<dbReference type="InterPro" id="IPR050654">
    <property type="entry name" value="AChE-related_enzymes"/>
</dbReference>
<dbReference type="GO" id="GO:0019695">
    <property type="term" value="P:choline metabolic process"/>
    <property type="evidence" value="ECO:0007669"/>
    <property type="project" value="TreeGrafter"/>
</dbReference>
<evidence type="ECO:0000313" key="6">
    <source>
        <dbReference type="EMBL" id="VDP01988.1"/>
    </source>
</evidence>
<dbReference type="AlphaFoldDB" id="A0A183IJ73"/>
<dbReference type="PANTHER" id="PTHR43918">
    <property type="entry name" value="ACETYLCHOLINESTERASE"/>
    <property type="match status" value="1"/>
</dbReference>
<dbReference type="InterPro" id="IPR019826">
    <property type="entry name" value="Carboxylesterase_B_AS"/>
</dbReference>
<evidence type="ECO:0000259" key="5">
    <source>
        <dbReference type="Pfam" id="PF00135"/>
    </source>
</evidence>
<protein>
    <recommendedName>
        <fullName evidence="4">Carboxylic ester hydrolase</fullName>
        <ecNumber evidence="4">3.1.1.-</ecNumber>
    </recommendedName>
</protein>
<dbReference type="PANTHER" id="PTHR43918:SF15">
    <property type="entry name" value="CARBOXYLIC ESTER HYDROLASE"/>
    <property type="match status" value="1"/>
</dbReference>
<sequence length="345" mass="38527">ISNFIFIFHRPSPFGSRGFQTCKRTAKSNFNVKLNEDCLSVNVWAPAEKKNLPVMVCIFGGGFLSGNPSTDYYDGEVLAIHSDVVVVSVNYRLGPFGFLNLDDDEVPSNLGLLDQQLALRWVYRNVQFFGGDPHNVTIFGNSAGAVFVSAHMLAKDSWKYFHRAIIQSGGIIAPWAHTSVSKAREASLKLAEYVGCSKGTTEERMLESLDVIFPDLPMLIKKSIASHFLPQELKMYSADTTVLSDFPYIYRDILAKIVGDFLFKCSVTKTAEIVPQQHEEAAVFVYHFAERSSSIKLPAWMGTTHGHEIQHVFGGPLRHSNVYTEQEKEFSKLIINLWTSFAATG</sequence>